<evidence type="ECO:0000256" key="4">
    <source>
        <dbReference type="ARBA" id="ARBA00023242"/>
    </source>
</evidence>
<evidence type="ECO:0000256" key="2">
    <source>
        <dbReference type="ARBA" id="ARBA00004286"/>
    </source>
</evidence>
<sequence length="441" mass="48392">MTSTATEVTQVQSLAAIRNFIRVAVSCVTYLRGLCNDESYQPRQFLGLQLKQLVRSSPEADVISQWMEDGAFDALNKGYLKALSLCVYTPNCTELLESYSFALSYTSNGKRAALTFAGNSLNDAASRPRTAATFTTTGSRGKRRTRQEVQQALAGIITKLVEVVEGLPPLLCERVLVMQLTYYEDVTPPTYEPPCFAPATAHLTSLHQQEQRQSTNIASLDTGHHMMSITIRHRFFDRLLSQSSMIAGNSTLTASTWNTTLSGIGTEGEGEEDEDEEAAALKHIPDTSAACTQQTCPVKESSQRCPAEQAAISSPFSNDLAFSVFTCFVLTRSPVVYRGRVSTGEIAEYLRVSCPLEITLEMAHQMMHRLELKGVVAAAVQQEWIVHPLPAAALASLLLAQREVVPLLSTQIHQDLERLVRGDATTRMSVAAGRKRQRANA</sequence>
<accession>A0A061IWD1</accession>
<reference evidence="7 8" key="1">
    <citation type="submission" date="2013-07" db="EMBL/GenBank/DDBJ databases">
        <authorList>
            <person name="Stoco P.H."/>
            <person name="Wagner G."/>
            <person name="Gerber A."/>
            <person name="Zaha A."/>
            <person name="Thompson C."/>
            <person name="Bartholomeu D.C."/>
            <person name="Luckemeyer D.D."/>
            <person name="Bahia D."/>
            <person name="Loreto E."/>
            <person name="Prestes E.B."/>
            <person name="Lima F.M."/>
            <person name="Rodrigues-Luiz G."/>
            <person name="Vallejo G.A."/>
            <person name="Filho J.F."/>
            <person name="Monteiro K.M."/>
            <person name="Tyler K.M."/>
            <person name="de Almeida L.G."/>
            <person name="Ortiz M.F."/>
            <person name="Siervo M.A."/>
            <person name="de Moraes M.H."/>
            <person name="Cunha O.L."/>
            <person name="Mendonca-Neto R."/>
            <person name="Silva R."/>
            <person name="Teixeira S.M."/>
            <person name="Murta S.M."/>
            <person name="Sincero T.C."/>
            <person name="Mendes T.A."/>
            <person name="Urmenyi T.P."/>
            <person name="Silva V.G."/>
            <person name="da Rocha W.D."/>
            <person name="Andersson B."/>
            <person name="Romanha A.J."/>
            <person name="Steindel M."/>
            <person name="de Vasconcelos A.T."/>
            <person name="Grisard E.C."/>
        </authorList>
    </citation>
    <scope>NUCLEOTIDE SEQUENCE [LARGE SCALE GENOMIC DNA]</scope>
    <source>
        <strain evidence="7 8">SC58</strain>
    </source>
</reference>
<dbReference type="InterPro" id="IPR003511">
    <property type="entry name" value="HORMA_dom"/>
</dbReference>
<dbReference type="PANTHER" id="PTHR48225:SF7">
    <property type="entry name" value="MEIOSIS-SPECIFIC PROTEIN HOP1"/>
    <property type="match status" value="1"/>
</dbReference>
<proteinExistence type="predicted"/>
<dbReference type="AlphaFoldDB" id="A0A061IWD1"/>
<dbReference type="OrthoDB" id="1928087at2759"/>
<keyword evidence="3" id="KW-0158">Chromosome</keyword>
<organism evidence="7 8">
    <name type="scientific">Trypanosoma rangeli SC58</name>
    <dbReference type="NCBI Taxonomy" id="429131"/>
    <lineage>
        <taxon>Eukaryota</taxon>
        <taxon>Discoba</taxon>
        <taxon>Euglenozoa</taxon>
        <taxon>Kinetoplastea</taxon>
        <taxon>Metakinetoplastina</taxon>
        <taxon>Trypanosomatida</taxon>
        <taxon>Trypanosomatidae</taxon>
        <taxon>Trypanosoma</taxon>
        <taxon>Herpetosoma</taxon>
    </lineage>
</organism>
<dbReference type="GO" id="GO:0051321">
    <property type="term" value="P:meiotic cell cycle"/>
    <property type="evidence" value="ECO:0007669"/>
    <property type="project" value="UniProtKB-KW"/>
</dbReference>
<feature type="domain" description="HORMA" evidence="6">
    <location>
        <begin position="11"/>
        <end position="231"/>
    </location>
</feature>
<keyword evidence="8" id="KW-1185">Reference proteome</keyword>
<evidence type="ECO:0000256" key="5">
    <source>
        <dbReference type="ARBA" id="ARBA00023254"/>
    </source>
</evidence>
<name>A0A061IWD1_TRYRA</name>
<dbReference type="Gene3D" id="3.30.900.10">
    <property type="entry name" value="HORMA domain"/>
    <property type="match status" value="1"/>
</dbReference>
<dbReference type="PROSITE" id="PS50815">
    <property type="entry name" value="HORMA"/>
    <property type="match status" value="1"/>
</dbReference>
<evidence type="ECO:0000259" key="6">
    <source>
        <dbReference type="PROSITE" id="PS50815"/>
    </source>
</evidence>
<keyword evidence="4" id="KW-0539">Nucleus</keyword>
<dbReference type="Pfam" id="PF02301">
    <property type="entry name" value="HORMA"/>
    <property type="match status" value="1"/>
</dbReference>
<dbReference type="SUPFAM" id="SSF56019">
    <property type="entry name" value="The spindle assembly checkpoint protein mad2"/>
    <property type="match status" value="1"/>
</dbReference>
<dbReference type="GO" id="GO:0005694">
    <property type="term" value="C:chromosome"/>
    <property type="evidence" value="ECO:0007669"/>
    <property type="project" value="UniProtKB-SubCell"/>
</dbReference>
<dbReference type="InterPro" id="IPR051294">
    <property type="entry name" value="HORMA_MeioticProgression"/>
</dbReference>
<gene>
    <name evidence="7" type="ORF">TRSC58_06164</name>
</gene>
<dbReference type="GO" id="GO:0005634">
    <property type="term" value="C:nucleus"/>
    <property type="evidence" value="ECO:0007669"/>
    <property type="project" value="UniProtKB-SubCell"/>
</dbReference>
<comment type="subcellular location">
    <subcellularLocation>
        <location evidence="2">Chromosome</location>
    </subcellularLocation>
    <subcellularLocation>
        <location evidence="1">Nucleus</location>
    </subcellularLocation>
</comment>
<comment type="caution">
    <text evidence="7">The sequence shown here is derived from an EMBL/GenBank/DDBJ whole genome shotgun (WGS) entry which is preliminary data.</text>
</comment>
<dbReference type="Proteomes" id="UP000031737">
    <property type="component" value="Unassembled WGS sequence"/>
</dbReference>
<dbReference type="InterPro" id="IPR036570">
    <property type="entry name" value="HORMA_dom_sf"/>
</dbReference>
<evidence type="ECO:0000256" key="3">
    <source>
        <dbReference type="ARBA" id="ARBA00022454"/>
    </source>
</evidence>
<protein>
    <recommendedName>
        <fullName evidence="6">HORMA domain-containing protein</fullName>
    </recommendedName>
</protein>
<evidence type="ECO:0000256" key="1">
    <source>
        <dbReference type="ARBA" id="ARBA00004123"/>
    </source>
</evidence>
<dbReference type="VEuPathDB" id="TriTrypDB:TRSC58_06164"/>
<evidence type="ECO:0000313" key="7">
    <source>
        <dbReference type="EMBL" id="ESL06166.1"/>
    </source>
</evidence>
<dbReference type="EMBL" id="AUPL01006164">
    <property type="protein sequence ID" value="ESL06166.1"/>
    <property type="molecule type" value="Genomic_DNA"/>
</dbReference>
<dbReference type="PANTHER" id="PTHR48225">
    <property type="entry name" value="HORMA DOMAIN-CONTAINING PROTEIN 1"/>
    <property type="match status" value="1"/>
</dbReference>
<keyword evidence="5" id="KW-0469">Meiosis</keyword>
<evidence type="ECO:0000313" key="8">
    <source>
        <dbReference type="Proteomes" id="UP000031737"/>
    </source>
</evidence>